<dbReference type="PROSITE" id="PS50009">
    <property type="entry name" value="RASGEF_CAT"/>
    <property type="match status" value="1"/>
</dbReference>
<evidence type="ECO:0000313" key="6">
    <source>
        <dbReference type="EMBL" id="STX31392.1"/>
    </source>
</evidence>
<dbReference type="PROSITE" id="PS50297">
    <property type="entry name" value="ANK_REP_REGION"/>
    <property type="match status" value="1"/>
</dbReference>
<dbReference type="InterPro" id="IPR036964">
    <property type="entry name" value="RASGEF_cat_dom_sf"/>
</dbReference>
<dbReference type="EMBL" id="UGNW01000001">
    <property type="protein sequence ID" value="STX31392.1"/>
    <property type="molecule type" value="Genomic_DNA"/>
</dbReference>
<dbReference type="InterPro" id="IPR036770">
    <property type="entry name" value="Ankyrin_rpt-contain_sf"/>
</dbReference>
<dbReference type="SMART" id="SM00147">
    <property type="entry name" value="RasGEF"/>
    <property type="match status" value="1"/>
</dbReference>
<accession>A0A378I979</accession>
<evidence type="ECO:0000313" key="8">
    <source>
        <dbReference type="Proteomes" id="UP000255066"/>
    </source>
</evidence>
<dbReference type="Gene3D" id="1.10.840.10">
    <property type="entry name" value="Ras guanine-nucleotide exchange factors catalytic domain"/>
    <property type="match status" value="1"/>
</dbReference>
<sequence>MSKTKIVKLILNDKKSNRHIFKKIDRWFSRKPGLMNIRFNSNSGVTGLSLFEYLLENNRESVVLMLIDAEKLWLTLLHKDSEMQNLIHYLVKKEQDNSRLLSTILRHCPGLLNEPTKNGDTALHLAVRAGHVWAIKVLAMHEKISLLQKNNDGKTVFDLAAGNRVLLSALVSKELNHAGSQSLGACNLSFPSTRAEIKRDFSKFCSPALKSNVLPVALENSDMWTWQELLKLKKRNSPQFEDQYGSLDEPSCNFLDLIKYYTKSSSAEYLKYLSQFIHRVKQTSLSQSQLGSVILHNEGSEEVLLGLLYVLQPIVEEESRRLYERHFQLIQDSLQQIIIDGFLQKHTKGEMPVFPGLDADGLELLKGLWVITEMEDLISENGHFLIEKLNQRILGLQQEYTFEEILAGLRLLYPKLNGRQKMLSQYINWQLIYYNASIGNLPQNPSFQQELDSFTQCSLQFSEGMGIVLNKTSNEVANLHNSPLFRNYRQLVAWLNHPEIPKKRISFDKLVDSALKKKPAERGAEVELVAHELRTLTREFYRRVSPQEFSHCNWTKKEASSKSSTIVQYTDYFNKLNDYFIQKILTQKSRDVSNALQLLLQIAQSLCNFEGEQEADLHHLMLMASILNSHRIMRLKQEYMSPADQEICDELDELVSGAGNFNRLRQVTNAFDSSLPFFPGILTDITMGIEGNPELVPKAEQLGAVLIKVFQKKYKNQFKLHNFRTDITALLGDYQLSNEEELSHESYMLYPKNEVLDLSVINFETITPILERLNEKFLAEGLLPKIKLGKNFYFPEQCLKKILSAFQKWVKSIPSLSEEQYQLLQKTVFALKESISRALEIYNNSYVKKMEYPQLADNQYDNYFQTFSLHMERIKGSALNKGALDSPRAALNKLKTQLLFFGSSRSMPGEESPRRPQSLKQAESGSALQKEARCKSTPPVLDGISVGEMTASLTPIEETIFMSVIGKPPL</sequence>
<dbReference type="GO" id="GO:0005085">
    <property type="term" value="F:guanyl-nucleotide exchange factor activity"/>
    <property type="evidence" value="ECO:0007669"/>
    <property type="project" value="UniProtKB-KW"/>
</dbReference>
<dbReference type="PROSITE" id="PS50088">
    <property type="entry name" value="ANK_REPEAT"/>
    <property type="match status" value="1"/>
</dbReference>
<dbReference type="GO" id="GO:0007264">
    <property type="term" value="P:small GTPase-mediated signal transduction"/>
    <property type="evidence" value="ECO:0007669"/>
    <property type="project" value="InterPro"/>
</dbReference>
<keyword evidence="7" id="KW-1185">Reference proteome</keyword>
<dbReference type="SUPFAM" id="SSF48403">
    <property type="entry name" value="Ankyrin repeat"/>
    <property type="match status" value="1"/>
</dbReference>
<gene>
    <name evidence="5" type="ORF">Lbir_2501</name>
    <name evidence="6" type="ORF">NCTC12437_01164</name>
</gene>
<feature type="region of interest" description="Disordered" evidence="3">
    <location>
        <begin position="903"/>
        <end position="940"/>
    </location>
</feature>
<dbReference type="Proteomes" id="UP000054735">
    <property type="component" value="Unassembled WGS sequence"/>
</dbReference>
<dbReference type="InterPro" id="IPR023578">
    <property type="entry name" value="Ras_GEF_dom_sf"/>
</dbReference>
<evidence type="ECO:0000259" key="4">
    <source>
        <dbReference type="PROSITE" id="PS50009"/>
    </source>
</evidence>
<evidence type="ECO:0000256" key="2">
    <source>
        <dbReference type="PROSITE-ProRule" id="PRU00023"/>
    </source>
</evidence>
<reference evidence="6 8" key="2">
    <citation type="submission" date="2018-06" db="EMBL/GenBank/DDBJ databases">
        <authorList>
            <consortium name="Pathogen Informatics"/>
            <person name="Doyle S."/>
        </authorList>
    </citation>
    <scope>NUCLEOTIDE SEQUENCE [LARGE SCALE GENOMIC DNA]</scope>
    <source>
        <strain evidence="6 8">NCTC12437</strain>
    </source>
</reference>
<dbReference type="PANTHER" id="PTHR23113:SF99">
    <property type="entry name" value="RASGEF DOMAIN-CONTAINING PROTEIN"/>
    <property type="match status" value="1"/>
</dbReference>
<protein>
    <submittedName>
        <fullName evidence="5 6">RasGEF domain</fullName>
    </submittedName>
</protein>
<evidence type="ECO:0000313" key="5">
    <source>
        <dbReference type="EMBL" id="KTC67899.1"/>
    </source>
</evidence>
<organism evidence="6 8">
    <name type="scientific">Legionella birminghamensis</name>
    <dbReference type="NCBI Taxonomy" id="28083"/>
    <lineage>
        <taxon>Bacteria</taxon>
        <taxon>Pseudomonadati</taxon>
        <taxon>Pseudomonadota</taxon>
        <taxon>Gammaproteobacteria</taxon>
        <taxon>Legionellales</taxon>
        <taxon>Legionellaceae</taxon>
        <taxon>Legionella</taxon>
    </lineage>
</organism>
<dbReference type="InterPro" id="IPR008937">
    <property type="entry name" value="Ras-like_GEF"/>
</dbReference>
<dbReference type="Proteomes" id="UP000255066">
    <property type="component" value="Unassembled WGS sequence"/>
</dbReference>
<name>A0A378I979_9GAMM</name>
<dbReference type="Pfam" id="PF12796">
    <property type="entry name" value="Ank_2"/>
    <property type="match status" value="1"/>
</dbReference>
<dbReference type="SUPFAM" id="SSF48366">
    <property type="entry name" value="Ras GEF"/>
    <property type="match status" value="1"/>
</dbReference>
<feature type="compositionally biased region" description="Polar residues" evidence="3">
    <location>
        <begin position="918"/>
        <end position="927"/>
    </location>
</feature>
<dbReference type="PANTHER" id="PTHR23113">
    <property type="entry name" value="GUANINE NUCLEOTIDE EXCHANGE FACTOR"/>
    <property type="match status" value="1"/>
</dbReference>
<evidence type="ECO:0000256" key="3">
    <source>
        <dbReference type="SAM" id="MobiDB-lite"/>
    </source>
</evidence>
<dbReference type="Pfam" id="PF00617">
    <property type="entry name" value="RasGEF"/>
    <property type="match status" value="1"/>
</dbReference>
<dbReference type="AlphaFoldDB" id="A0A378I979"/>
<dbReference type="EMBL" id="LNXT01000048">
    <property type="protein sequence ID" value="KTC67899.1"/>
    <property type="molecule type" value="Genomic_DNA"/>
</dbReference>
<feature type="domain" description="Ras-GEF" evidence="4">
    <location>
        <begin position="525"/>
        <end position="752"/>
    </location>
</feature>
<evidence type="ECO:0000256" key="1">
    <source>
        <dbReference type="ARBA" id="ARBA00022658"/>
    </source>
</evidence>
<keyword evidence="1" id="KW-0344">Guanine-nucleotide releasing factor</keyword>
<dbReference type="Gene3D" id="1.25.40.20">
    <property type="entry name" value="Ankyrin repeat-containing domain"/>
    <property type="match status" value="1"/>
</dbReference>
<dbReference type="OrthoDB" id="5649125at2"/>
<feature type="repeat" description="ANK" evidence="2">
    <location>
        <begin position="118"/>
        <end position="138"/>
    </location>
</feature>
<dbReference type="InterPro" id="IPR002110">
    <property type="entry name" value="Ankyrin_rpt"/>
</dbReference>
<reference evidence="5 7" key="1">
    <citation type="submission" date="2015-11" db="EMBL/GenBank/DDBJ databases">
        <title>Genomic analysis of 38 Legionella species identifies large and diverse effector repertoires.</title>
        <authorList>
            <person name="Burstein D."/>
            <person name="Amaro F."/>
            <person name="Zusman T."/>
            <person name="Lifshitz Z."/>
            <person name="Cohen O."/>
            <person name="Gilbert J.A."/>
            <person name="Pupko T."/>
            <person name="Shuman H.A."/>
            <person name="Segal G."/>
        </authorList>
    </citation>
    <scope>NUCLEOTIDE SEQUENCE [LARGE SCALE GENOMIC DNA]</scope>
    <source>
        <strain evidence="5 7">CDC#1407-AL-14</strain>
    </source>
</reference>
<evidence type="ECO:0000313" key="7">
    <source>
        <dbReference type="Proteomes" id="UP000054735"/>
    </source>
</evidence>
<dbReference type="InterPro" id="IPR001895">
    <property type="entry name" value="RASGEF_cat_dom"/>
</dbReference>
<dbReference type="RefSeq" id="WP_058524505.1">
    <property type="nucleotide sequence ID" value="NZ_CAAAHV010000003.1"/>
</dbReference>
<keyword evidence="2" id="KW-0040">ANK repeat</keyword>
<proteinExistence type="predicted"/>
<dbReference type="STRING" id="28083.Lbir_2501"/>